<accession>A0A511WZC3</accession>
<proteinExistence type="predicted"/>
<gene>
    <name evidence="1" type="ORF">HAL01_05060</name>
</gene>
<sequence>MPAREQRMVMPALMRKVDNRTLTYTPTHCDHYQVDNEHDTIIKNGTKTSAIVIPAGELKRSISN</sequence>
<name>A0A511WZC3_9BACI</name>
<evidence type="ECO:0000313" key="2">
    <source>
        <dbReference type="Proteomes" id="UP000321400"/>
    </source>
</evidence>
<dbReference type="EMBL" id="BJYE01000004">
    <property type="protein sequence ID" value="GEN56042.1"/>
    <property type="molecule type" value="Genomic_DNA"/>
</dbReference>
<protein>
    <submittedName>
        <fullName evidence="1">Uncharacterized protein</fullName>
    </submittedName>
</protein>
<dbReference type="Proteomes" id="UP000321400">
    <property type="component" value="Unassembled WGS sequence"/>
</dbReference>
<dbReference type="AlphaFoldDB" id="A0A511WZC3"/>
<reference evidence="1 2" key="1">
    <citation type="submission" date="2019-07" db="EMBL/GenBank/DDBJ databases">
        <title>Whole genome shotgun sequence of Halolactibacillus alkaliphilus NBRC 103919.</title>
        <authorList>
            <person name="Hosoyama A."/>
            <person name="Uohara A."/>
            <person name="Ohji S."/>
            <person name="Ichikawa N."/>
        </authorList>
    </citation>
    <scope>NUCLEOTIDE SEQUENCE [LARGE SCALE GENOMIC DNA]</scope>
    <source>
        <strain evidence="1 2">NBRC 103919</strain>
    </source>
</reference>
<organism evidence="1 2">
    <name type="scientific">Halolactibacillus alkaliphilus</name>
    <dbReference type="NCBI Taxonomy" id="442899"/>
    <lineage>
        <taxon>Bacteria</taxon>
        <taxon>Bacillati</taxon>
        <taxon>Bacillota</taxon>
        <taxon>Bacilli</taxon>
        <taxon>Bacillales</taxon>
        <taxon>Bacillaceae</taxon>
        <taxon>Halolactibacillus</taxon>
    </lineage>
</organism>
<keyword evidence="2" id="KW-1185">Reference proteome</keyword>
<comment type="caution">
    <text evidence="1">The sequence shown here is derived from an EMBL/GenBank/DDBJ whole genome shotgun (WGS) entry which is preliminary data.</text>
</comment>
<evidence type="ECO:0000313" key="1">
    <source>
        <dbReference type="EMBL" id="GEN56042.1"/>
    </source>
</evidence>